<dbReference type="InterPro" id="IPR015940">
    <property type="entry name" value="UBA"/>
</dbReference>
<dbReference type="PROSITE" id="PS50030">
    <property type="entry name" value="UBA"/>
    <property type="match status" value="1"/>
</dbReference>
<dbReference type="SUPFAM" id="SSF46934">
    <property type="entry name" value="UBA-like"/>
    <property type="match status" value="2"/>
</dbReference>
<reference evidence="2 3" key="1">
    <citation type="journal article" date="2022" name="bioRxiv">
        <title>Genomics of Preaxostyla Flagellates Illuminates Evolutionary Transitions and the Path Towards Mitochondrial Loss.</title>
        <authorList>
            <person name="Novak L.V.F."/>
            <person name="Treitli S.C."/>
            <person name="Pyrih J."/>
            <person name="Halakuc P."/>
            <person name="Pipaliya S.V."/>
            <person name="Vacek V."/>
            <person name="Brzon O."/>
            <person name="Soukal P."/>
            <person name="Eme L."/>
            <person name="Dacks J.B."/>
            <person name="Karnkowska A."/>
            <person name="Elias M."/>
            <person name="Hampl V."/>
        </authorList>
    </citation>
    <scope>NUCLEOTIDE SEQUENCE [LARGE SCALE GENOMIC DNA]</scope>
    <source>
        <strain evidence="2">NAU3</strain>
        <tissue evidence="2">Gut</tissue>
    </source>
</reference>
<gene>
    <name evidence="2" type="ORF">BLNAU_12952</name>
</gene>
<sequence>MVIQVPDAITHWFVTKNVAELADFGPLVENQRSCSDYLTGELISFKIILDLLLQQAMVLTMPDTVHEIQTLSQTIPPILSENPSFCQSIENIFSRLISPLPQVINVLRGALSGCQSDVAEIICWMYLKMVKPKELTPLLEMGYDETLTFQAFIAAGFDTENATEILLNPDHSIYQQTQPLAVQGHAIQTQYHHPPFARQELPIHFSQDTSLNHLQEWLSTNEGIAQQRRLTNGQYPFHAWMRELAETRNPLATEFLNNPEGFGAVLFGIDDGTTALSATIEQQGAHISSKKSEPILTILTKDDDPKPLQVDDKQSEPLLPLPIPSVSVDEISEEVQNLMDITGKTRKEVEQALTMCQNDSNMACGYLLDDSGF</sequence>
<comment type="caution">
    <text evidence="2">The sequence shown here is derived from an EMBL/GenBank/DDBJ whole genome shotgun (WGS) entry which is preliminary data.</text>
</comment>
<dbReference type="InterPro" id="IPR009060">
    <property type="entry name" value="UBA-like_sf"/>
</dbReference>
<dbReference type="Gene3D" id="1.10.8.10">
    <property type="entry name" value="DNA helicase RuvA subunit, C-terminal domain"/>
    <property type="match status" value="1"/>
</dbReference>
<evidence type="ECO:0000313" key="3">
    <source>
        <dbReference type="Proteomes" id="UP001281761"/>
    </source>
</evidence>
<dbReference type="EMBL" id="JARBJD010000108">
    <property type="protein sequence ID" value="KAK2952101.1"/>
    <property type="molecule type" value="Genomic_DNA"/>
</dbReference>
<dbReference type="SMART" id="SM00165">
    <property type="entry name" value="UBA"/>
    <property type="match status" value="2"/>
</dbReference>
<keyword evidence="3" id="KW-1185">Reference proteome</keyword>
<name>A0ABQ9XI28_9EUKA</name>
<proteinExistence type="predicted"/>
<evidence type="ECO:0000313" key="2">
    <source>
        <dbReference type="EMBL" id="KAK2952101.1"/>
    </source>
</evidence>
<evidence type="ECO:0000259" key="1">
    <source>
        <dbReference type="PROSITE" id="PS50030"/>
    </source>
</evidence>
<accession>A0ABQ9XI28</accession>
<organism evidence="2 3">
    <name type="scientific">Blattamonas nauphoetae</name>
    <dbReference type="NCBI Taxonomy" id="2049346"/>
    <lineage>
        <taxon>Eukaryota</taxon>
        <taxon>Metamonada</taxon>
        <taxon>Preaxostyla</taxon>
        <taxon>Oxymonadida</taxon>
        <taxon>Blattamonas</taxon>
    </lineage>
</organism>
<feature type="domain" description="UBA" evidence="1">
    <location>
        <begin position="129"/>
        <end position="169"/>
    </location>
</feature>
<dbReference type="Proteomes" id="UP001281761">
    <property type="component" value="Unassembled WGS sequence"/>
</dbReference>
<protein>
    <recommendedName>
        <fullName evidence="1">UBA domain-containing protein</fullName>
    </recommendedName>
</protein>